<dbReference type="FunCoup" id="G0VD77">
    <property type="interactions" value="1288"/>
</dbReference>
<keyword evidence="5" id="KW-1185">Reference proteome</keyword>
<evidence type="ECO:0000313" key="4">
    <source>
        <dbReference type="EMBL" id="CCC69439.1"/>
    </source>
</evidence>
<evidence type="ECO:0000256" key="1">
    <source>
        <dbReference type="ARBA" id="ARBA00022737"/>
    </source>
</evidence>
<accession>G0VD77</accession>
<dbReference type="PROSITE" id="PS50005">
    <property type="entry name" value="TPR"/>
    <property type="match status" value="2"/>
</dbReference>
<evidence type="ECO:0008006" key="6">
    <source>
        <dbReference type="Google" id="ProtNLM"/>
    </source>
</evidence>
<dbReference type="RefSeq" id="XP_003675803.1">
    <property type="nucleotide sequence ID" value="XM_003675755.1"/>
</dbReference>
<dbReference type="STRING" id="1064592.G0VD77"/>
<dbReference type="GO" id="GO:0005737">
    <property type="term" value="C:cytoplasm"/>
    <property type="evidence" value="ECO:0007669"/>
    <property type="project" value="EnsemblFungi"/>
</dbReference>
<dbReference type="eggNOG" id="KOG1128">
    <property type="taxonomic scope" value="Eukaryota"/>
</dbReference>
<dbReference type="SMART" id="SM00028">
    <property type="entry name" value="TPR"/>
    <property type="match status" value="4"/>
</dbReference>
<dbReference type="KEGG" id="ncs:NCAS_0C04490"/>
<dbReference type="Proteomes" id="UP000001640">
    <property type="component" value="Chromosome 3"/>
</dbReference>
<dbReference type="InterPro" id="IPR019734">
    <property type="entry name" value="TPR_rpt"/>
</dbReference>
<dbReference type="AlphaFoldDB" id="G0VD77"/>
<dbReference type="GO" id="GO:0031505">
    <property type="term" value="P:fungal-type cell wall organization"/>
    <property type="evidence" value="ECO:0007669"/>
    <property type="project" value="EnsemblFungi"/>
</dbReference>
<dbReference type="EMBL" id="HE576754">
    <property type="protein sequence ID" value="CCC69439.1"/>
    <property type="molecule type" value="Genomic_DNA"/>
</dbReference>
<dbReference type="SUPFAM" id="SSF48452">
    <property type="entry name" value="TPR-like"/>
    <property type="match status" value="1"/>
</dbReference>
<feature type="repeat" description="TPR" evidence="3">
    <location>
        <begin position="678"/>
        <end position="711"/>
    </location>
</feature>
<evidence type="ECO:0000256" key="2">
    <source>
        <dbReference type="ARBA" id="ARBA00022803"/>
    </source>
</evidence>
<name>G0VD77_NAUCA</name>
<dbReference type="InterPro" id="IPR044244">
    <property type="entry name" value="TTC27/Emw1"/>
</dbReference>
<gene>
    <name evidence="4" type="primary">NCAS0C04490</name>
    <name evidence="4" type="ordered locus">NCAS_0C04490</name>
</gene>
<evidence type="ECO:0000256" key="3">
    <source>
        <dbReference type="PROSITE-ProRule" id="PRU00339"/>
    </source>
</evidence>
<keyword evidence="1" id="KW-0677">Repeat</keyword>
<proteinExistence type="predicted"/>
<protein>
    <recommendedName>
        <fullName evidence="6">Essential for maintenance of the cell wall protein 1</fullName>
    </recommendedName>
</protein>
<dbReference type="PANTHER" id="PTHR16193:SF0">
    <property type="entry name" value="TETRATRICOPEPTIDE REPEAT PROTEIN 27"/>
    <property type="match status" value="1"/>
</dbReference>
<feature type="repeat" description="TPR" evidence="3">
    <location>
        <begin position="644"/>
        <end position="677"/>
    </location>
</feature>
<keyword evidence="2 3" id="KW-0802">TPR repeat</keyword>
<dbReference type="Pfam" id="PF13181">
    <property type="entry name" value="TPR_8"/>
    <property type="match status" value="1"/>
</dbReference>
<reference key="2">
    <citation type="submission" date="2011-08" db="EMBL/GenBank/DDBJ databases">
        <title>Genome sequence of Naumovozyma castellii.</title>
        <authorList>
            <person name="Gordon J.L."/>
            <person name="Armisen D."/>
            <person name="Proux-Wera E."/>
            <person name="OhEigeartaigh S.S."/>
            <person name="Byrne K.P."/>
            <person name="Wolfe K.H."/>
        </authorList>
    </citation>
    <scope>NUCLEOTIDE SEQUENCE</scope>
    <source>
        <strain>Type strain:CBS 4309</strain>
    </source>
</reference>
<sequence>METMDVLLQTHLLLASEVSVLQQLSVQPEQELEWKLAQLALNGQSYEVVQLVLNEFTEKINIETITDDASLLNSIRSFLSKHFHKDKNIALTFSIALLQCFIQNNYTGPSTPIDIYDIFSQDLTKKETINSLLIQSLTVLGQCAYELVDDPMYLVLSLLLLEQITEQPTLFGNTVDSDIALPVISSTETPGIIALAHWWRARALLVHLSLLPEATGYQPTVAATILQSIDLAHAVVKDLPATTSEEFKKCIYTIYYLENVKCSLAINHEHLCLPSLTKVMKLTNFQFVLTGARAKRTKFQERAHSSLIILAESSFNPQMPNLSSTKTSSPESFDLNSDLLLEKPQFESIGSEPLDEQIIKKQKIDSSNDQLLEDKLLPLALRQEYIPQSLQIIDPNNQPALSAYDSLQLLLRLYTIRQTSPAKDPLVEEELGALIGRIIYQTTGDRNWTIFSRSLWERSIVETTKAKTLERGLLQMQSLVEELGLKIQTRMIPQNNEEESVVPRLKYIHQLPFIPRWELDATLAEKYMSLGVLKSAVEIYERLQMWCETALCYAAVGDEKKAEELLCKRVRANPNDARAWSILGDIKQDPSLWEKSWDIGKYVNAKNSLGRYYYNPPASSGLTRNYNLTLKHLNDSLRRYPLNFETWYFYGCVALECNKMEVAAEAFSRCVSLDPTHAMAWSNLSAAYVELNKLKEAFSCLKRSIACDSQRNWRIWENYMLVSAKLNEWDDVLIACKQLVNIRRNKSGEGSIDLPIVEKLIELLVSSDYPKCDDDEDSIESQLTHFQKSCIEFVCITLPSVITTSARCWRLVAKVELWRRRPWAALECHEKAYRAVSHNPDLEIDEKIWNETVDACEDLVAAYESLGEMEGKHGPSSLVCKDWKYKARSTIKALMSKGKGRWDGSDGWERLLQARSQI</sequence>
<dbReference type="Gene3D" id="1.25.40.10">
    <property type="entry name" value="Tetratricopeptide repeat domain"/>
    <property type="match status" value="1"/>
</dbReference>
<dbReference type="GO" id="GO:0005634">
    <property type="term" value="C:nucleus"/>
    <property type="evidence" value="ECO:0007669"/>
    <property type="project" value="EnsemblFungi"/>
</dbReference>
<dbReference type="GeneID" id="96903020"/>
<reference evidence="4 5" key="1">
    <citation type="journal article" date="2011" name="Proc. Natl. Acad. Sci. U.S.A.">
        <title>Evolutionary erosion of yeast sex chromosomes by mating-type switching accidents.</title>
        <authorList>
            <person name="Gordon J.L."/>
            <person name="Armisen D."/>
            <person name="Proux-Wera E."/>
            <person name="Oheigeartaigh S.S."/>
            <person name="Byrne K.P."/>
            <person name="Wolfe K.H."/>
        </authorList>
    </citation>
    <scope>NUCLEOTIDE SEQUENCE [LARGE SCALE GENOMIC DNA]</scope>
    <source>
        <strain evidence="5">ATCC 76901 / BCRC 22586 / CBS 4309 / NBRC 1992 / NRRL Y-12630</strain>
    </source>
</reference>
<dbReference type="InParanoid" id="G0VD77"/>
<dbReference type="OMA" id="NNRYARA"/>
<dbReference type="PANTHER" id="PTHR16193">
    <property type="entry name" value="TETRATRICOPEPTIDE REPEAT PROTEIN 27"/>
    <property type="match status" value="1"/>
</dbReference>
<organism evidence="4 5">
    <name type="scientific">Naumovozyma castellii</name>
    <name type="common">Yeast</name>
    <name type="synonym">Saccharomyces castellii</name>
    <dbReference type="NCBI Taxonomy" id="27288"/>
    <lineage>
        <taxon>Eukaryota</taxon>
        <taxon>Fungi</taxon>
        <taxon>Dikarya</taxon>
        <taxon>Ascomycota</taxon>
        <taxon>Saccharomycotina</taxon>
        <taxon>Saccharomycetes</taxon>
        <taxon>Saccharomycetales</taxon>
        <taxon>Saccharomycetaceae</taxon>
        <taxon>Naumovozyma</taxon>
    </lineage>
</organism>
<dbReference type="HOGENOM" id="CLU_004905_0_1_1"/>
<dbReference type="InterPro" id="IPR011990">
    <property type="entry name" value="TPR-like_helical_dom_sf"/>
</dbReference>
<dbReference type="FunFam" id="1.25.40.10:FF:000884">
    <property type="entry name" value="TPR repeat-containing protein C19B12.01"/>
    <property type="match status" value="1"/>
</dbReference>
<dbReference type="OrthoDB" id="1936594at2759"/>
<evidence type="ECO:0000313" key="5">
    <source>
        <dbReference type="Proteomes" id="UP000001640"/>
    </source>
</evidence>